<dbReference type="EMBL" id="CZBY01000001">
    <property type="protein sequence ID" value="CUQ80924.1"/>
    <property type="molecule type" value="Genomic_DNA"/>
</dbReference>
<dbReference type="InterPro" id="IPR036388">
    <property type="entry name" value="WH-like_DNA-bd_sf"/>
</dbReference>
<dbReference type="Proteomes" id="UP000095662">
    <property type="component" value="Unassembled WGS sequence"/>
</dbReference>
<dbReference type="InterPro" id="IPR000835">
    <property type="entry name" value="HTH_MarR-typ"/>
</dbReference>
<gene>
    <name evidence="5" type="primary">slyA_1</name>
    <name evidence="5" type="ORF">ERS852540_00148</name>
</gene>
<dbReference type="SUPFAM" id="SSF46785">
    <property type="entry name" value="Winged helix' DNA-binding domain"/>
    <property type="match status" value="1"/>
</dbReference>
<dbReference type="PANTHER" id="PTHR33164">
    <property type="entry name" value="TRANSCRIPTIONAL REGULATOR, MARR FAMILY"/>
    <property type="match status" value="1"/>
</dbReference>
<dbReference type="GO" id="GO:0003677">
    <property type="term" value="F:DNA binding"/>
    <property type="evidence" value="ECO:0007669"/>
    <property type="project" value="UniProtKB-KW"/>
</dbReference>
<dbReference type="InterPro" id="IPR036390">
    <property type="entry name" value="WH_DNA-bd_sf"/>
</dbReference>
<dbReference type="Gene3D" id="1.10.10.10">
    <property type="entry name" value="Winged helix-like DNA-binding domain superfamily/Winged helix DNA-binding domain"/>
    <property type="match status" value="1"/>
</dbReference>
<accession>A0A174Z0L1</accession>
<protein>
    <submittedName>
        <fullName evidence="5">Salmolysin</fullName>
    </submittedName>
</protein>
<dbReference type="SMART" id="SM00347">
    <property type="entry name" value="HTH_MARR"/>
    <property type="match status" value="1"/>
</dbReference>
<dbReference type="PROSITE" id="PS01117">
    <property type="entry name" value="HTH_MARR_1"/>
    <property type="match status" value="1"/>
</dbReference>
<dbReference type="STRING" id="39492.ERS852540_00148"/>
<dbReference type="GO" id="GO:0006950">
    <property type="term" value="P:response to stress"/>
    <property type="evidence" value="ECO:0007669"/>
    <property type="project" value="TreeGrafter"/>
</dbReference>
<evidence type="ECO:0000256" key="1">
    <source>
        <dbReference type="ARBA" id="ARBA00023015"/>
    </source>
</evidence>
<evidence type="ECO:0000256" key="3">
    <source>
        <dbReference type="ARBA" id="ARBA00023163"/>
    </source>
</evidence>
<dbReference type="InterPro" id="IPR039422">
    <property type="entry name" value="MarR/SlyA-like"/>
</dbReference>
<name>A0A174Z0L1_9FIRM</name>
<evidence type="ECO:0000313" key="6">
    <source>
        <dbReference type="Proteomes" id="UP000095662"/>
    </source>
</evidence>
<evidence type="ECO:0000313" key="5">
    <source>
        <dbReference type="EMBL" id="CUQ80924.1"/>
    </source>
</evidence>
<dbReference type="Pfam" id="PF13601">
    <property type="entry name" value="HTH_34"/>
    <property type="match status" value="1"/>
</dbReference>
<feature type="domain" description="HTH marR-type" evidence="4">
    <location>
        <begin position="1"/>
        <end position="140"/>
    </location>
</feature>
<dbReference type="PRINTS" id="PR00598">
    <property type="entry name" value="HTHMARR"/>
</dbReference>
<organism evidence="5 6">
    <name type="scientific">[Eubacterium] siraeum</name>
    <dbReference type="NCBI Taxonomy" id="39492"/>
    <lineage>
        <taxon>Bacteria</taxon>
        <taxon>Bacillati</taxon>
        <taxon>Bacillota</taxon>
        <taxon>Clostridia</taxon>
        <taxon>Eubacteriales</taxon>
        <taxon>Oscillospiraceae</taxon>
        <taxon>Oscillospiraceae incertae sedis</taxon>
    </lineage>
</organism>
<keyword evidence="1" id="KW-0805">Transcription regulation</keyword>
<keyword evidence="3" id="KW-0804">Transcription</keyword>
<dbReference type="PANTHER" id="PTHR33164:SF101">
    <property type="entry name" value="TRANSCRIPTIONAL REPRESSOR MPRA"/>
    <property type="match status" value="1"/>
</dbReference>
<evidence type="ECO:0000256" key="2">
    <source>
        <dbReference type="ARBA" id="ARBA00023125"/>
    </source>
</evidence>
<dbReference type="GO" id="GO:0003700">
    <property type="term" value="F:DNA-binding transcription factor activity"/>
    <property type="evidence" value="ECO:0007669"/>
    <property type="project" value="InterPro"/>
</dbReference>
<reference evidence="5 6" key="1">
    <citation type="submission" date="2015-09" db="EMBL/GenBank/DDBJ databases">
        <authorList>
            <consortium name="Pathogen Informatics"/>
        </authorList>
    </citation>
    <scope>NUCLEOTIDE SEQUENCE [LARGE SCALE GENOMIC DNA]</scope>
    <source>
        <strain evidence="5 6">2789STDY5834928</strain>
    </source>
</reference>
<dbReference type="InterPro" id="IPR023187">
    <property type="entry name" value="Tscrpt_reg_MarR-type_CS"/>
</dbReference>
<proteinExistence type="predicted"/>
<keyword evidence="2" id="KW-0238">DNA-binding</keyword>
<dbReference type="PROSITE" id="PS50995">
    <property type="entry name" value="HTH_MARR_2"/>
    <property type="match status" value="1"/>
</dbReference>
<dbReference type="OrthoDB" id="327696at2"/>
<evidence type="ECO:0000259" key="4">
    <source>
        <dbReference type="PROSITE" id="PS50995"/>
    </source>
</evidence>
<sequence length="149" mass="17197">MDNRIMRLIIALGKFSAQPRQYRIMEGLNASETGVFWAMTQIIAEKPDTELFGLSELNSYLNFTRPNLSQTINKLEDKGYVERVVLKDDRRVTYIRLTENGKATAKAKYDEIFVRLENIAKILGEEDTDKLIELVLRFADAYEKSAELK</sequence>
<dbReference type="AlphaFoldDB" id="A0A174Z0L1"/>
<dbReference type="InterPro" id="IPR027395">
    <property type="entry name" value="WH_DNA-bd_dom"/>
</dbReference>